<dbReference type="Proteomes" id="UP001215280">
    <property type="component" value="Unassembled WGS sequence"/>
</dbReference>
<comment type="caution">
    <text evidence="1">The sequence shown here is derived from an EMBL/GenBank/DDBJ whole genome shotgun (WGS) entry which is preliminary data.</text>
</comment>
<dbReference type="AlphaFoldDB" id="A0AAD7HXR8"/>
<evidence type="ECO:0008006" key="3">
    <source>
        <dbReference type="Google" id="ProtNLM"/>
    </source>
</evidence>
<name>A0AAD7HXR8_9AGAR</name>
<evidence type="ECO:0000313" key="1">
    <source>
        <dbReference type="EMBL" id="KAJ7730085.1"/>
    </source>
</evidence>
<organism evidence="1 2">
    <name type="scientific">Mycena maculata</name>
    <dbReference type="NCBI Taxonomy" id="230809"/>
    <lineage>
        <taxon>Eukaryota</taxon>
        <taxon>Fungi</taxon>
        <taxon>Dikarya</taxon>
        <taxon>Basidiomycota</taxon>
        <taxon>Agaricomycotina</taxon>
        <taxon>Agaricomycetes</taxon>
        <taxon>Agaricomycetidae</taxon>
        <taxon>Agaricales</taxon>
        <taxon>Marasmiineae</taxon>
        <taxon>Mycenaceae</taxon>
        <taxon>Mycena</taxon>
    </lineage>
</organism>
<proteinExistence type="predicted"/>
<reference evidence="1" key="1">
    <citation type="submission" date="2023-03" db="EMBL/GenBank/DDBJ databases">
        <title>Massive genome expansion in bonnet fungi (Mycena s.s.) driven by repeated elements and novel gene families across ecological guilds.</title>
        <authorList>
            <consortium name="Lawrence Berkeley National Laboratory"/>
            <person name="Harder C.B."/>
            <person name="Miyauchi S."/>
            <person name="Viragh M."/>
            <person name="Kuo A."/>
            <person name="Thoen E."/>
            <person name="Andreopoulos B."/>
            <person name="Lu D."/>
            <person name="Skrede I."/>
            <person name="Drula E."/>
            <person name="Henrissat B."/>
            <person name="Morin E."/>
            <person name="Kohler A."/>
            <person name="Barry K."/>
            <person name="LaButti K."/>
            <person name="Morin E."/>
            <person name="Salamov A."/>
            <person name="Lipzen A."/>
            <person name="Mereny Z."/>
            <person name="Hegedus B."/>
            <person name="Baldrian P."/>
            <person name="Stursova M."/>
            <person name="Weitz H."/>
            <person name="Taylor A."/>
            <person name="Grigoriev I.V."/>
            <person name="Nagy L.G."/>
            <person name="Martin F."/>
            <person name="Kauserud H."/>
        </authorList>
    </citation>
    <scope>NUCLEOTIDE SEQUENCE</scope>
    <source>
        <strain evidence="1">CBHHK188m</strain>
    </source>
</reference>
<sequence length="403" mass="44938">MSHLEHADDMAIVSYSAEGLQRHLTTFARWCGNNMLEANASKSWVMLFGPIPKELPTFTINGHKVGYTDCFCYVGITFQSTHKNVFFSHYTSKASMAHRSGHAVLGIEAYISNLPPKEGRLLYMACIDPHLMSGADVIIDVDDSALAHLEKNLHSPVVLPLLPQLTADTCDVLGKKVYISAMKYLDAEVTKSTRLYMLHGRLEPLDGEPAKKIAMVLRHYLELVANAKHRKALTRLLTYLGINDDAALGAMKLKHGNGPDRANGDVCISMECNECPEITHIPEKHNARDLQPLEGQLVEGEWVVTTTRHVPKWDPAELNIILSLILLVLHCLRCDTGGGRIKGTDDWLFRIFTVYSRAYPSNRSAIFCVISETVKCEGNPGVQDVFGLHLDQDFKLYLCPNLK</sequence>
<gene>
    <name evidence="1" type="ORF">DFH07DRAFT_781735</name>
</gene>
<dbReference type="EMBL" id="JARJLG010000193">
    <property type="protein sequence ID" value="KAJ7730085.1"/>
    <property type="molecule type" value="Genomic_DNA"/>
</dbReference>
<keyword evidence="2" id="KW-1185">Reference proteome</keyword>
<evidence type="ECO:0000313" key="2">
    <source>
        <dbReference type="Proteomes" id="UP001215280"/>
    </source>
</evidence>
<accession>A0AAD7HXR8</accession>
<protein>
    <recommendedName>
        <fullName evidence="3">Reverse transcriptase domain-containing protein</fullName>
    </recommendedName>
</protein>